<dbReference type="AlphaFoldDB" id="A0A2A5S5R7"/>
<evidence type="ECO:0000256" key="1">
    <source>
        <dbReference type="ARBA" id="ARBA00022801"/>
    </source>
</evidence>
<dbReference type="SUPFAM" id="SSF53474">
    <property type="entry name" value="alpha/beta-Hydrolases"/>
    <property type="match status" value="1"/>
</dbReference>
<protein>
    <submittedName>
        <fullName evidence="3">Putative lipase</fullName>
    </submittedName>
</protein>
<organism evidence="3 4">
    <name type="scientific">Pseudolactococcus piscium</name>
    <dbReference type="NCBI Taxonomy" id="1364"/>
    <lineage>
        <taxon>Bacteria</taxon>
        <taxon>Bacillati</taxon>
        <taxon>Bacillota</taxon>
        <taxon>Bacilli</taxon>
        <taxon>Lactobacillales</taxon>
        <taxon>Streptococcaceae</taxon>
        <taxon>Pseudolactococcus</taxon>
    </lineage>
</organism>
<sequence length="335" mass="37048">MKKKIMKIVLWVLCIILGLTLVAFIAFQVSPKPSAMLIARAFNGEVKISDQKPFDSAAKNVTVSLDKTYQSKFKDNTYDVYYPKASKAPVPVLLWVHGGGYVGGDKEGAKEFATRIASDAQVAVVSMNYQVAPSSQYPNQVVQVEELISALKKQHDKRLDLSNLFLGGDSAGGQIALQFAATQTNPSYAKQVGISQVLEAKTIKGAISYCGPVDIKQMADQAIDGKAMKFFIKTVAWSLIGTKNWQKDPKLFEASVVDHVTTAFPPTYITDGNAYSFQDQGLALVSKLTSLNLPVTGLFYKDQKKQMTHEYQFNYATDESKACYEQTLQFVRQYK</sequence>
<reference evidence="3 4" key="1">
    <citation type="submission" date="2014-12" db="EMBL/GenBank/DDBJ databases">
        <title>Draft genome sequences of 10 type strains of Lactococcus.</title>
        <authorList>
            <person name="Sun Z."/>
            <person name="Zhong Z."/>
            <person name="Liu W."/>
            <person name="Zhang W."/>
            <person name="Zhang H."/>
        </authorList>
    </citation>
    <scope>NUCLEOTIDE SEQUENCE [LARGE SCALE GENOMIC DNA]</scope>
    <source>
        <strain evidence="3 4">DSM 6634</strain>
    </source>
</reference>
<keyword evidence="4" id="KW-1185">Reference proteome</keyword>
<dbReference type="Proteomes" id="UP000218282">
    <property type="component" value="Unassembled WGS sequence"/>
</dbReference>
<dbReference type="EMBL" id="JXJW01000001">
    <property type="protein sequence ID" value="PCS08792.1"/>
    <property type="molecule type" value="Genomic_DNA"/>
</dbReference>
<proteinExistence type="predicted"/>
<evidence type="ECO:0000259" key="2">
    <source>
        <dbReference type="Pfam" id="PF07859"/>
    </source>
</evidence>
<accession>A0A2A5S5R7</accession>
<evidence type="ECO:0000313" key="4">
    <source>
        <dbReference type="Proteomes" id="UP000218282"/>
    </source>
</evidence>
<name>A0A2A5S5R7_9LACT</name>
<dbReference type="InterPro" id="IPR013094">
    <property type="entry name" value="AB_hydrolase_3"/>
</dbReference>
<dbReference type="GO" id="GO:0016787">
    <property type="term" value="F:hydrolase activity"/>
    <property type="evidence" value="ECO:0007669"/>
    <property type="project" value="UniProtKB-KW"/>
</dbReference>
<dbReference type="InterPro" id="IPR050300">
    <property type="entry name" value="GDXG_lipolytic_enzyme"/>
</dbReference>
<keyword evidence="1" id="KW-0378">Hydrolase</keyword>
<feature type="domain" description="Alpha/beta hydrolase fold-3" evidence="2">
    <location>
        <begin position="93"/>
        <end position="303"/>
    </location>
</feature>
<gene>
    <name evidence="3" type="ORF">RU86_GL000028</name>
</gene>
<dbReference type="PANTHER" id="PTHR48081">
    <property type="entry name" value="AB HYDROLASE SUPERFAMILY PROTEIN C4A8.06C"/>
    <property type="match status" value="1"/>
</dbReference>
<dbReference type="Pfam" id="PF07859">
    <property type="entry name" value="Abhydrolase_3"/>
    <property type="match status" value="1"/>
</dbReference>
<dbReference type="Gene3D" id="3.40.50.1820">
    <property type="entry name" value="alpha/beta hydrolase"/>
    <property type="match status" value="1"/>
</dbReference>
<comment type="caution">
    <text evidence="3">The sequence shown here is derived from an EMBL/GenBank/DDBJ whole genome shotgun (WGS) entry which is preliminary data.</text>
</comment>
<evidence type="ECO:0000313" key="3">
    <source>
        <dbReference type="EMBL" id="PCS08792.1"/>
    </source>
</evidence>
<dbReference type="InterPro" id="IPR029058">
    <property type="entry name" value="AB_hydrolase_fold"/>
</dbReference>
<dbReference type="PANTHER" id="PTHR48081:SF6">
    <property type="entry name" value="PEPTIDASE S9 PROLYL OLIGOPEPTIDASE CATALYTIC DOMAIN-CONTAINING PROTEIN"/>
    <property type="match status" value="1"/>
</dbReference>